<dbReference type="EMBL" id="QJKJ01015125">
    <property type="protein sequence ID" value="RDX63024.1"/>
    <property type="molecule type" value="Genomic_DNA"/>
</dbReference>
<accession>A0A371EAK1</accession>
<keyword evidence="3" id="KW-1185">Reference proteome</keyword>
<name>A0A371EAK1_MUCPR</name>
<evidence type="ECO:0000313" key="2">
    <source>
        <dbReference type="EMBL" id="RDX63024.1"/>
    </source>
</evidence>
<reference evidence="2" key="1">
    <citation type="submission" date="2018-05" db="EMBL/GenBank/DDBJ databases">
        <title>Draft genome of Mucuna pruriens seed.</title>
        <authorList>
            <person name="Nnadi N.E."/>
            <person name="Vos R."/>
            <person name="Hasami M.H."/>
            <person name="Devisetty U.K."/>
            <person name="Aguiy J.C."/>
        </authorList>
    </citation>
    <scope>NUCLEOTIDE SEQUENCE [LARGE SCALE GENOMIC DNA]</scope>
    <source>
        <strain evidence="2">JCA_2017</strain>
    </source>
</reference>
<evidence type="ECO:0000313" key="3">
    <source>
        <dbReference type="Proteomes" id="UP000257109"/>
    </source>
</evidence>
<comment type="caution">
    <text evidence="2">The sequence shown here is derived from an EMBL/GenBank/DDBJ whole genome shotgun (WGS) entry which is preliminary data.</text>
</comment>
<proteinExistence type="predicted"/>
<feature type="region of interest" description="Disordered" evidence="1">
    <location>
        <begin position="1"/>
        <end position="24"/>
    </location>
</feature>
<feature type="compositionally biased region" description="Basic and acidic residues" evidence="1">
    <location>
        <begin position="8"/>
        <end position="19"/>
    </location>
</feature>
<feature type="non-terminal residue" evidence="2">
    <location>
        <position position="1"/>
    </location>
</feature>
<dbReference type="AlphaFoldDB" id="A0A371EAK1"/>
<evidence type="ECO:0000256" key="1">
    <source>
        <dbReference type="SAM" id="MobiDB-lite"/>
    </source>
</evidence>
<gene>
    <name evidence="2" type="ORF">CR513_58588</name>
</gene>
<dbReference type="OrthoDB" id="4356562at2759"/>
<sequence length="125" mass="14024">METLGTSRESKLGQRKEDDTTGNMYDYDLKIPLIFSLNQNRSGLSSSRPLAKANLPTLGTVQNYVDFESSSSSLGYKQSQRDHILLLKHSQGGKLIVLLVYVADIIVTTYDLVERQLLKEKLFAV</sequence>
<evidence type="ECO:0008006" key="4">
    <source>
        <dbReference type="Google" id="ProtNLM"/>
    </source>
</evidence>
<dbReference type="Proteomes" id="UP000257109">
    <property type="component" value="Unassembled WGS sequence"/>
</dbReference>
<protein>
    <recommendedName>
        <fullName evidence="4">Reverse transcriptase Ty1/copia-type domain-containing protein</fullName>
    </recommendedName>
</protein>
<organism evidence="2 3">
    <name type="scientific">Mucuna pruriens</name>
    <name type="common">Velvet bean</name>
    <name type="synonym">Dolichos pruriens</name>
    <dbReference type="NCBI Taxonomy" id="157652"/>
    <lineage>
        <taxon>Eukaryota</taxon>
        <taxon>Viridiplantae</taxon>
        <taxon>Streptophyta</taxon>
        <taxon>Embryophyta</taxon>
        <taxon>Tracheophyta</taxon>
        <taxon>Spermatophyta</taxon>
        <taxon>Magnoliopsida</taxon>
        <taxon>eudicotyledons</taxon>
        <taxon>Gunneridae</taxon>
        <taxon>Pentapetalae</taxon>
        <taxon>rosids</taxon>
        <taxon>fabids</taxon>
        <taxon>Fabales</taxon>
        <taxon>Fabaceae</taxon>
        <taxon>Papilionoideae</taxon>
        <taxon>50 kb inversion clade</taxon>
        <taxon>NPAAA clade</taxon>
        <taxon>indigoferoid/millettioid clade</taxon>
        <taxon>Phaseoleae</taxon>
        <taxon>Mucuna</taxon>
    </lineage>
</organism>